<evidence type="ECO:0000259" key="1">
    <source>
        <dbReference type="Pfam" id="PF03372"/>
    </source>
</evidence>
<dbReference type="GO" id="GO:0004519">
    <property type="term" value="F:endonuclease activity"/>
    <property type="evidence" value="ECO:0007669"/>
    <property type="project" value="UniProtKB-KW"/>
</dbReference>
<dbReference type="Gene3D" id="3.60.10.10">
    <property type="entry name" value="Endonuclease/exonuclease/phosphatase"/>
    <property type="match status" value="1"/>
</dbReference>
<sequence length="349" mass="39649">MTVMLLFPLPLKAQEGNQPVKQLTVLQFNIWQEGTEVKGGYDAIINEIVRSDADLIALSEVRNYWFRNLHTRLVNSLKEKGYQYYGEKSEDTGLLSRYPIIEQTALYPVSFNHGSITKAKIKVGNRTVAFYSAHLDWKNCSLYLPRGYNSSNWRQLDAPVLNIDDILKDNKKSKRDEAIQAFITDANKERSEGNLVILGGDFNEPSHLDWVPSTRNLYDHQGLVIQWPTTLSLEAAGFQDAYREQYPDPVSHPGFTFPSDNPAVKVSKLAWAPKADERDRIDFIFYDPSQNLSLKDIVIIGPSSSILRNQRVEEMSDDPFVAPVNIWPTDHKALLATFSMPEDITADKP</sequence>
<dbReference type="eggNOG" id="COG3021">
    <property type="taxonomic scope" value="Bacteria"/>
</dbReference>
<dbReference type="STRING" id="305900.GV64_24195"/>
<evidence type="ECO:0000313" key="3">
    <source>
        <dbReference type="Proteomes" id="UP000027997"/>
    </source>
</evidence>
<dbReference type="EMBL" id="JOJP01000001">
    <property type="protein sequence ID" value="KEI73413.1"/>
    <property type="molecule type" value="Genomic_DNA"/>
</dbReference>
<dbReference type="AlphaFoldDB" id="A0A081KGY7"/>
<name>A0A081KGY7_9GAMM</name>
<keyword evidence="3" id="KW-1185">Reference proteome</keyword>
<organism evidence="2 3">
    <name type="scientific">Endozoicomonas elysicola</name>
    <dbReference type="NCBI Taxonomy" id="305900"/>
    <lineage>
        <taxon>Bacteria</taxon>
        <taxon>Pseudomonadati</taxon>
        <taxon>Pseudomonadota</taxon>
        <taxon>Gammaproteobacteria</taxon>
        <taxon>Oceanospirillales</taxon>
        <taxon>Endozoicomonadaceae</taxon>
        <taxon>Endozoicomonas</taxon>
    </lineage>
</organism>
<dbReference type="PANTHER" id="PTHR41349">
    <property type="match status" value="1"/>
</dbReference>
<dbReference type="PANTHER" id="PTHR41349:SF1">
    <property type="entry name" value="PROTEIN CBG08683"/>
    <property type="match status" value="1"/>
</dbReference>
<dbReference type="InterPro" id="IPR005135">
    <property type="entry name" value="Endo/exonuclease/phosphatase"/>
</dbReference>
<comment type="caution">
    <text evidence="2">The sequence shown here is derived from an EMBL/GenBank/DDBJ whole genome shotgun (WGS) entry which is preliminary data.</text>
</comment>
<dbReference type="Pfam" id="PF03372">
    <property type="entry name" value="Exo_endo_phos"/>
    <property type="match status" value="1"/>
</dbReference>
<keyword evidence="2" id="KW-0255">Endonuclease</keyword>
<reference evidence="2 3" key="1">
    <citation type="submission" date="2014-06" db="EMBL/GenBank/DDBJ databases">
        <title>Whole Genome Sequences of Three Symbiotic Endozoicomonas Bacteria.</title>
        <authorList>
            <person name="Neave M.J."/>
            <person name="Apprill A."/>
            <person name="Voolstra C.R."/>
        </authorList>
    </citation>
    <scope>NUCLEOTIDE SEQUENCE [LARGE SCALE GENOMIC DNA]</scope>
    <source>
        <strain evidence="2 3">DSM 22380</strain>
    </source>
</reference>
<dbReference type="InterPro" id="IPR036691">
    <property type="entry name" value="Endo/exonu/phosph_ase_sf"/>
</dbReference>
<keyword evidence="2" id="KW-0540">Nuclease</keyword>
<feature type="domain" description="Endonuclease/exonuclease/phosphatase" evidence="1">
    <location>
        <begin position="26"/>
        <end position="331"/>
    </location>
</feature>
<proteinExistence type="predicted"/>
<dbReference type="SUPFAM" id="SSF56219">
    <property type="entry name" value="DNase I-like"/>
    <property type="match status" value="1"/>
</dbReference>
<gene>
    <name evidence="2" type="ORF">GV64_24195</name>
</gene>
<protein>
    <submittedName>
        <fullName evidence="2">Endonuclease</fullName>
    </submittedName>
</protein>
<accession>A0A081KGY7</accession>
<dbReference type="Proteomes" id="UP000027997">
    <property type="component" value="Unassembled WGS sequence"/>
</dbReference>
<evidence type="ECO:0000313" key="2">
    <source>
        <dbReference type="EMBL" id="KEI73413.1"/>
    </source>
</evidence>
<keyword evidence="2" id="KW-0378">Hydrolase</keyword>